<evidence type="ECO:0000259" key="6">
    <source>
        <dbReference type="Pfam" id="PF18655"/>
    </source>
</evidence>
<accession>A0ABT2TDG8</accession>
<evidence type="ECO:0000256" key="2">
    <source>
        <dbReference type="SAM" id="MobiDB-lite"/>
    </source>
</evidence>
<dbReference type="InterPro" id="IPR032179">
    <property type="entry name" value="Cry22Aa_Ig-like"/>
</dbReference>
<keyword evidence="3" id="KW-0812">Transmembrane</keyword>
<reference evidence="7 8" key="1">
    <citation type="journal article" date="2021" name="ISME Commun">
        <title>Automated analysis of genomic sequences facilitates high-throughput and comprehensive description of bacteria.</title>
        <authorList>
            <person name="Hitch T.C.A."/>
        </authorList>
    </citation>
    <scope>NUCLEOTIDE SEQUENCE [LARGE SCALE GENOMIC DNA]</scope>
    <source>
        <strain evidence="7 8">H2_18</strain>
    </source>
</reference>
<comment type="caution">
    <text evidence="7">The sequence shown here is derived from an EMBL/GenBank/DDBJ whole genome shotgun (WGS) entry which is preliminary data.</text>
</comment>
<dbReference type="Pfam" id="PF09479">
    <property type="entry name" value="Flg_new"/>
    <property type="match status" value="1"/>
</dbReference>
<proteinExistence type="predicted"/>
<dbReference type="EMBL" id="JAOQJX010000020">
    <property type="protein sequence ID" value="MCU6748330.1"/>
    <property type="molecule type" value="Genomic_DNA"/>
</dbReference>
<keyword evidence="4" id="KW-0732">Signal</keyword>
<feature type="chain" id="PRO_5047451061" evidence="4">
    <location>
        <begin position="28"/>
        <end position="1083"/>
    </location>
</feature>
<dbReference type="InterPro" id="IPR041030">
    <property type="entry name" value="SHIRT"/>
</dbReference>
<feature type="compositionally biased region" description="Polar residues" evidence="2">
    <location>
        <begin position="1030"/>
        <end position="1049"/>
    </location>
</feature>
<organism evidence="7 8">
    <name type="scientific">Faecalicatena acetigenes</name>
    <dbReference type="NCBI Taxonomy" id="2981790"/>
    <lineage>
        <taxon>Bacteria</taxon>
        <taxon>Bacillati</taxon>
        <taxon>Bacillota</taxon>
        <taxon>Clostridia</taxon>
        <taxon>Lachnospirales</taxon>
        <taxon>Lachnospiraceae</taxon>
        <taxon>Faecalicatena</taxon>
    </lineage>
</organism>
<evidence type="ECO:0000256" key="3">
    <source>
        <dbReference type="SAM" id="Phobius"/>
    </source>
</evidence>
<dbReference type="NCBIfam" id="TIGR02543">
    <property type="entry name" value="List_Bact_rpt"/>
    <property type="match status" value="1"/>
</dbReference>
<keyword evidence="8" id="KW-1185">Reference proteome</keyword>
<dbReference type="Gene3D" id="2.60.40.4270">
    <property type="entry name" value="Listeria-Bacteroides repeat domain"/>
    <property type="match status" value="1"/>
</dbReference>
<keyword evidence="3" id="KW-0472">Membrane</keyword>
<dbReference type="Pfam" id="PF16403">
    <property type="entry name" value="Bact_surface_Ig-like"/>
    <property type="match status" value="1"/>
</dbReference>
<evidence type="ECO:0000256" key="1">
    <source>
        <dbReference type="ARBA" id="ARBA00004196"/>
    </source>
</evidence>
<feature type="region of interest" description="Disordered" evidence="2">
    <location>
        <begin position="115"/>
        <end position="150"/>
    </location>
</feature>
<feature type="domain" description="Pesticidal crystal protein Cry22Aa Ig-like" evidence="5">
    <location>
        <begin position="956"/>
        <end position="1023"/>
    </location>
</feature>
<gene>
    <name evidence="7" type="ORF">OCV51_11805</name>
</gene>
<evidence type="ECO:0000313" key="7">
    <source>
        <dbReference type="EMBL" id="MCU6748330.1"/>
    </source>
</evidence>
<feature type="region of interest" description="Disordered" evidence="2">
    <location>
        <begin position="1028"/>
        <end position="1049"/>
    </location>
</feature>
<feature type="transmembrane region" description="Helical" evidence="3">
    <location>
        <begin position="1059"/>
        <end position="1076"/>
    </location>
</feature>
<dbReference type="Proteomes" id="UP001652394">
    <property type="component" value="Unassembled WGS sequence"/>
</dbReference>
<dbReference type="RefSeq" id="WP_267304222.1">
    <property type="nucleotide sequence ID" value="NZ_JAOQJX010000020.1"/>
</dbReference>
<dbReference type="InterPro" id="IPR013783">
    <property type="entry name" value="Ig-like_fold"/>
</dbReference>
<evidence type="ECO:0000313" key="8">
    <source>
        <dbReference type="Proteomes" id="UP001652394"/>
    </source>
</evidence>
<protein>
    <submittedName>
        <fullName evidence="7">SHIRT domain-containing protein</fullName>
    </submittedName>
</protein>
<dbReference type="InterPro" id="IPR013378">
    <property type="entry name" value="InlB-like_B-rpt"/>
</dbReference>
<feature type="compositionally biased region" description="Low complexity" evidence="2">
    <location>
        <begin position="132"/>
        <end position="141"/>
    </location>
</feature>
<dbReference type="Gene3D" id="2.60.40.10">
    <property type="entry name" value="Immunoglobulins"/>
    <property type="match status" value="1"/>
</dbReference>
<evidence type="ECO:0000256" key="4">
    <source>
        <dbReference type="SAM" id="SignalP"/>
    </source>
</evidence>
<evidence type="ECO:0000259" key="5">
    <source>
        <dbReference type="Pfam" id="PF16403"/>
    </source>
</evidence>
<comment type="subcellular location">
    <subcellularLocation>
        <location evidence="1">Cell envelope</location>
    </subcellularLocation>
</comment>
<dbReference type="InterPro" id="IPR042229">
    <property type="entry name" value="Listeria/Bacterioides_rpt_sf"/>
</dbReference>
<feature type="signal peptide" evidence="4">
    <location>
        <begin position="1"/>
        <end position="27"/>
    </location>
</feature>
<keyword evidence="3" id="KW-1133">Transmembrane helix</keyword>
<sequence length="1083" mass="116281">MKWAKRAAVWFLTLVMTLNILPQTVFAEEKNALSIQYEVTQQMNEDKTEATISLVFAEMETVQLEKLRLPDGTEITEDLTVVQYNVSDNGVYDFLVTYTADGIRQEETIEVEAAGFEEKGGDENNEETIPAGEESAVSSGESHSKGVDREKNGVTAEAKAFVRTGNSWEVSDKVSFDQAVTEIEQARDGEGLTEATIVFTQDINLEGADHSDYTTQNNFGGIAGVTVTLTSKEQPVKVDNLGKYLYNTPKVNAGVESETKAYLLVGDLILDKIQLDTSSNHTLFAQGNHLTFTENFTATDELYLYGGGIGKYTILEDGSIDYNGGNFAETNLVIRGGKFGIVYGGSLHGNIAGNTNITVAASPDNSKIDSLYGGGDGQKTNASNAMYGAVGGDTNVTLSSGTFGYVYGGGYASGSNTISTRYAAVKGDTHVTVGGKSGQKAIFSHIYGGGVRSSVKNTNVIIESTAEGNDSDPYASIHIIGGGSSDIVQGTIHVTVNGGNKLGTIFAGSGNENYNLLQTVENQEQEEFASLVEINGGTMEKVYGCHFSDFSQNPSLFAGSVKIVMNGGTVNGVILAEKKSTIQGDSICDVKSGTFRSTPSIKGYEQGNATTTTGETRVNFINDKYVKTWQIAYVDTIYVDNSKDAVIRDYAGAPAVSNVKNIQIEQGTLGITGTNEISGNLTVNGTLALTRTDHPDNKDEKGTVGTLSVGGAFTGTGKLRPIKTKVSNFLINSNPVEGEEYVYAKDKANSMAELTLEPERFGLYVAHDTTESAKDIWKIAKDPNAVNVTVIFKKNGGDTEADPASLECKKGEALGKLPKAPVREGYQFAGWNTQQDGKGTAFDENVVVSGDMTVYAQWTPLEYEVDYEFVPLDSAETLPKKVMQQLPSKEKVKYKETALPSKTQFDEVKVDTGKWVFKGWTPEKIETVTSNVKFTGTWEFVSAVSGLNEVPTINASDKTLTVGDTFDPLKDVTAADKEDGDLTGKIEIVKNEVDTSKEGVYQITYKVTDKQGASASKTIKVTVKGKETLGVSNGTGHPTDKNNSGNAGSVKTGDQTNLILWRILLIVSGIGACGVCRRKRKID</sequence>
<feature type="domain" description="SHIRT" evidence="6">
    <location>
        <begin position="862"/>
        <end position="940"/>
    </location>
</feature>
<name>A0ABT2TDG8_9FIRM</name>
<dbReference type="Pfam" id="PF18655">
    <property type="entry name" value="SHIRT"/>
    <property type="match status" value="1"/>
</dbReference>